<feature type="region of interest" description="Disordered" evidence="6">
    <location>
        <begin position="449"/>
        <end position="526"/>
    </location>
</feature>
<dbReference type="PANTHER" id="PTHR12300:SF161">
    <property type="entry name" value="RECEPTOR EXPRESSION-ENHANCING PROTEIN"/>
    <property type="match status" value="1"/>
</dbReference>
<keyword evidence="9" id="KW-1185">Reference proteome</keyword>
<protein>
    <recommendedName>
        <fullName evidence="10">Protein YOP1</fullName>
    </recommendedName>
</protein>
<feature type="region of interest" description="Disordered" evidence="6">
    <location>
        <begin position="538"/>
        <end position="701"/>
    </location>
</feature>
<reference evidence="8 9" key="1">
    <citation type="submission" date="2014-04" db="EMBL/GenBank/DDBJ databases">
        <authorList>
            <consortium name="DOE Joint Genome Institute"/>
            <person name="Kuo A."/>
            <person name="Gay G."/>
            <person name="Dore J."/>
            <person name="Kohler A."/>
            <person name="Nagy L.G."/>
            <person name="Floudas D."/>
            <person name="Copeland A."/>
            <person name="Barry K.W."/>
            <person name="Cichocki N."/>
            <person name="Veneault-Fourrey C."/>
            <person name="LaButti K."/>
            <person name="Lindquist E.A."/>
            <person name="Lipzen A."/>
            <person name="Lundell T."/>
            <person name="Morin E."/>
            <person name="Murat C."/>
            <person name="Sun H."/>
            <person name="Tunlid A."/>
            <person name="Henrissat B."/>
            <person name="Grigoriev I.V."/>
            <person name="Hibbett D.S."/>
            <person name="Martin F."/>
            <person name="Nordberg H.P."/>
            <person name="Cantor M.N."/>
            <person name="Hua S.X."/>
        </authorList>
    </citation>
    <scope>NUCLEOTIDE SEQUENCE [LARGE SCALE GENOMIC DNA]</scope>
    <source>
        <strain evidence="9">h7</strain>
    </source>
</reference>
<comment type="similarity">
    <text evidence="2">Belongs to the DP1 family.</text>
</comment>
<keyword evidence="7" id="KW-0732">Signal</keyword>
<keyword evidence="4" id="KW-1133">Transmembrane helix</keyword>
<feature type="compositionally biased region" description="Basic residues" evidence="6">
    <location>
        <begin position="691"/>
        <end position="701"/>
    </location>
</feature>
<feature type="compositionally biased region" description="Basic and acidic residues" evidence="6">
    <location>
        <begin position="585"/>
        <end position="594"/>
    </location>
</feature>
<proteinExistence type="inferred from homology"/>
<feature type="compositionally biased region" description="Polar residues" evidence="6">
    <location>
        <begin position="169"/>
        <end position="190"/>
    </location>
</feature>
<evidence type="ECO:0000256" key="6">
    <source>
        <dbReference type="SAM" id="MobiDB-lite"/>
    </source>
</evidence>
<evidence type="ECO:0000313" key="8">
    <source>
        <dbReference type="EMBL" id="KIM35158.1"/>
    </source>
</evidence>
<dbReference type="GO" id="GO:0016020">
    <property type="term" value="C:membrane"/>
    <property type="evidence" value="ECO:0007669"/>
    <property type="project" value="UniProtKB-SubCell"/>
</dbReference>
<dbReference type="EMBL" id="KN831828">
    <property type="protein sequence ID" value="KIM35158.1"/>
    <property type="molecule type" value="Genomic_DNA"/>
</dbReference>
<feature type="compositionally biased region" description="Low complexity" evidence="6">
    <location>
        <begin position="449"/>
        <end position="464"/>
    </location>
</feature>
<feature type="compositionally biased region" description="Acidic residues" evidence="6">
    <location>
        <begin position="404"/>
        <end position="423"/>
    </location>
</feature>
<dbReference type="PANTHER" id="PTHR12300">
    <property type="entry name" value="HVA22-LIKE PROTEINS"/>
    <property type="match status" value="1"/>
</dbReference>
<feature type="compositionally biased region" description="Low complexity" evidence="6">
    <location>
        <begin position="648"/>
        <end position="657"/>
    </location>
</feature>
<gene>
    <name evidence="8" type="ORF">M413DRAFT_449867</name>
</gene>
<feature type="region of interest" description="Disordered" evidence="6">
    <location>
        <begin position="372"/>
        <end position="424"/>
    </location>
</feature>
<feature type="compositionally biased region" description="Polar residues" evidence="6">
    <location>
        <begin position="255"/>
        <end position="268"/>
    </location>
</feature>
<feature type="chain" id="PRO_5002174116" description="Protein YOP1" evidence="7">
    <location>
        <begin position="21"/>
        <end position="701"/>
    </location>
</feature>
<accession>A0A0C2XB20</accession>
<feature type="signal peptide" evidence="7">
    <location>
        <begin position="1"/>
        <end position="20"/>
    </location>
</feature>
<evidence type="ECO:0000256" key="4">
    <source>
        <dbReference type="ARBA" id="ARBA00022989"/>
    </source>
</evidence>
<evidence type="ECO:0000313" key="9">
    <source>
        <dbReference type="Proteomes" id="UP000053424"/>
    </source>
</evidence>
<name>A0A0C2XB20_HEBCY</name>
<dbReference type="Proteomes" id="UP000053424">
    <property type="component" value="Unassembled WGS sequence"/>
</dbReference>
<evidence type="ECO:0000256" key="2">
    <source>
        <dbReference type="ARBA" id="ARBA00008573"/>
    </source>
</evidence>
<feature type="compositionally biased region" description="Basic residues" evidence="6">
    <location>
        <begin position="499"/>
        <end position="511"/>
    </location>
</feature>
<comment type="subcellular location">
    <subcellularLocation>
        <location evidence="1">Membrane</location>
        <topology evidence="1">Multi-pass membrane protein</topology>
    </subcellularLocation>
</comment>
<dbReference type="AlphaFoldDB" id="A0A0C2XB20"/>
<feature type="compositionally biased region" description="Polar residues" evidence="6">
    <location>
        <begin position="600"/>
        <end position="614"/>
    </location>
</feature>
<evidence type="ECO:0000256" key="3">
    <source>
        <dbReference type="ARBA" id="ARBA00022692"/>
    </source>
</evidence>
<dbReference type="HOGENOM" id="CLU_389809_0_0_1"/>
<feature type="compositionally biased region" description="Low complexity" evidence="6">
    <location>
        <begin position="473"/>
        <end position="485"/>
    </location>
</feature>
<reference evidence="9" key="2">
    <citation type="submission" date="2015-01" db="EMBL/GenBank/DDBJ databases">
        <title>Evolutionary Origins and Diversification of the Mycorrhizal Mutualists.</title>
        <authorList>
            <consortium name="DOE Joint Genome Institute"/>
            <consortium name="Mycorrhizal Genomics Consortium"/>
            <person name="Kohler A."/>
            <person name="Kuo A."/>
            <person name="Nagy L.G."/>
            <person name="Floudas D."/>
            <person name="Copeland A."/>
            <person name="Barry K.W."/>
            <person name="Cichocki N."/>
            <person name="Veneault-Fourrey C."/>
            <person name="LaButti K."/>
            <person name="Lindquist E.A."/>
            <person name="Lipzen A."/>
            <person name="Lundell T."/>
            <person name="Morin E."/>
            <person name="Murat C."/>
            <person name="Riley R."/>
            <person name="Ohm R."/>
            <person name="Sun H."/>
            <person name="Tunlid A."/>
            <person name="Henrissat B."/>
            <person name="Grigoriev I.V."/>
            <person name="Hibbett D.S."/>
            <person name="Martin F."/>
        </authorList>
    </citation>
    <scope>NUCLEOTIDE SEQUENCE [LARGE SCALE GENOMIC DNA]</scope>
    <source>
        <strain evidence="9">h7</strain>
    </source>
</reference>
<dbReference type="InterPro" id="IPR004345">
    <property type="entry name" value="TB2_DP1_HVA22"/>
</dbReference>
<evidence type="ECO:0000256" key="5">
    <source>
        <dbReference type="ARBA" id="ARBA00023136"/>
    </source>
</evidence>
<evidence type="ECO:0000256" key="7">
    <source>
        <dbReference type="SAM" id="SignalP"/>
    </source>
</evidence>
<feature type="region of interest" description="Disordered" evidence="6">
    <location>
        <begin position="160"/>
        <end position="296"/>
    </location>
</feature>
<keyword evidence="5" id="KW-0472">Membrane</keyword>
<feature type="compositionally biased region" description="Low complexity" evidence="6">
    <location>
        <begin position="668"/>
        <end position="679"/>
    </location>
</feature>
<sequence>MPLFVPILRLLMLFLNVYDSYKTLKEPQPSSRNGGRPSIRAMSQRKRDMKGCLAVWIVWAALSIYERLLESVISLFIPFYDEFKSLALIFLILTRARGAEPIYLHLIRPLIKPYTRTLDATLDILLLTGDFIFALSTYPIRLALDWWNKRYGLYYEPFETEQETQTETDSSNDVNTSEMPTSFLASSGVVNASPEPLPVQAPSKSARTESRRPSADTTTGSISRGKLIESNFPPKKEPTRRPSGSPSGKEPNPTRRASSDATTDTNLEPNFYKPLKTQTSPGTSRHHIWYPPKSSYSDDEHVAIEADFTVRQSSQRVTLSYEEQAEEWRKYPPLPSAYPPTPITKTSKLVTVSSSLDPLIEGEISQQDFHKSLLPPREPLNPSPAGDLSDYHNTFGISPRLSDEREDADDSMSTSDYEEEDEFNITLRTPLQPLGSLRSRIKPRRLVAVASGSSAVSVPSRSSALTTIDHGSSLRTSTSSDSSDSAPEPINTDSSSIIGKKRSYPRSKKALHSATPRVRQIEESGNAAVEASAEISATLRPAPDGTPAKPGYAQNLDTRSDTADESGAATTASSVSPVLADEQDHEQLQPEEKRRKIVRSSASRNARGTFTANPVRSVRARVTRHASPPLRNAQKTKSLGAPTKKPPTRAAAAREAALSADHVKENDSSMGASSSASTSDHPLPPPPVPRKPNKRSTHRNT</sequence>
<evidence type="ECO:0008006" key="10">
    <source>
        <dbReference type="Google" id="ProtNLM"/>
    </source>
</evidence>
<dbReference type="Pfam" id="PF03134">
    <property type="entry name" value="TB2_DP1_HVA22"/>
    <property type="match status" value="1"/>
</dbReference>
<keyword evidence="3" id="KW-0812">Transmembrane</keyword>
<dbReference type="OrthoDB" id="434647at2759"/>
<evidence type="ECO:0000256" key="1">
    <source>
        <dbReference type="ARBA" id="ARBA00004141"/>
    </source>
</evidence>
<organism evidence="8 9">
    <name type="scientific">Hebeloma cylindrosporum</name>
    <dbReference type="NCBI Taxonomy" id="76867"/>
    <lineage>
        <taxon>Eukaryota</taxon>
        <taxon>Fungi</taxon>
        <taxon>Dikarya</taxon>
        <taxon>Basidiomycota</taxon>
        <taxon>Agaricomycotina</taxon>
        <taxon>Agaricomycetes</taxon>
        <taxon>Agaricomycetidae</taxon>
        <taxon>Agaricales</taxon>
        <taxon>Agaricineae</taxon>
        <taxon>Hymenogastraceae</taxon>
        <taxon>Hebeloma</taxon>
    </lineage>
</organism>